<dbReference type="GO" id="GO:0016747">
    <property type="term" value="F:acyltransferase activity, transferring groups other than amino-acyl groups"/>
    <property type="evidence" value="ECO:0007669"/>
    <property type="project" value="InterPro"/>
</dbReference>
<accession>A0A918TM61</accession>
<reference evidence="2" key="1">
    <citation type="journal article" date="2014" name="Int. J. Syst. Evol. Microbiol.">
        <title>Complete genome sequence of Corynebacterium casei LMG S-19264T (=DSM 44701T), isolated from a smear-ripened cheese.</title>
        <authorList>
            <consortium name="US DOE Joint Genome Institute (JGI-PGF)"/>
            <person name="Walter F."/>
            <person name="Albersmeier A."/>
            <person name="Kalinowski J."/>
            <person name="Ruckert C."/>
        </authorList>
    </citation>
    <scope>NUCLEOTIDE SEQUENCE</scope>
    <source>
        <strain evidence="2">KCTC 23310</strain>
    </source>
</reference>
<reference evidence="2" key="2">
    <citation type="submission" date="2020-09" db="EMBL/GenBank/DDBJ databases">
        <authorList>
            <person name="Sun Q."/>
            <person name="Kim S."/>
        </authorList>
    </citation>
    <scope>NUCLEOTIDE SEQUENCE</scope>
    <source>
        <strain evidence="2">KCTC 23310</strain>
    </source>
</reference>
<dbReference type="AlphaFoldDB" id="A0A918TM61"/>
<evidence type="ECO:0000313" key="3">
    <source>
        <dbReference type="Proteomes" id="UP000638981"/>
    </source>
</evidence>
<dbReference type="CDD" id="cd04301">
    <property type="entry name" value="NAT_SF"/>
    <property type="match status" value="1"/>
</dbReference>
<comment type="caution">
    <text evidence="2">The sequence shown here is derived from an EMBL/GenBank/DDBJ whole genome shotgun (WGS) entry which is preliminary data.</text>
</comment>
<protein>
    <submittedName>
        <fullName evidence="2">GNAT family acetyltransferase</fullName>
    </submittedName>
</protein>
<organism evidence="2 3">
    <name type="scientific">Neogemmobacter tilapiae</name>
    <dbReference type="NCBI Taxonomy" id="875041"/>
    <lineage>
        <taxon>Bacteria</taxon>
        <taxon>Pseudomonadati</taxon>
        <taxon>Pseudomonadota</taxon>
        <taxon>Alphaproteobacteria</taxon>
        <taxon>Rhodobacterales</taxon>
        <taxon>Paracoccaceae</taxon>
        <taxon>Neogemmobacter</taxon>
    </lineage>
</organism>
<dbReference type="InterPro" id="IPR000182">
    <property type="entry name" value="GNAT_dom"/>
</dbReference>
<evidence type="ECO:0000259" key="1">
    <source>
        <dbReference type="PROSITE" id="PS51186"/>
    </source>
</evidence>
<evidence type="ECO:0000313" key="2">
    <source>
        <dbReference type="EMBL" id="GHC54379.1"/>
    </source>
</evidence>
<keyword evidence="3" id="KW-1185">Reference proteome</keyword>
<dbReference type="SUPFAM" id="SSF55729">
    <property type="entry name" value="Acyl-CoA N-acyltransferases (Nat)"/>
    <property type="match status" value="1"/>
</dbReference>
<dbReference type="Pfam" id="PF00583">
    <property type="entry name" value="Acetyltransf_1"/>
    <property type="match status" value="1"/>
</dbReference>
<name>A0A918TM61_9RHOB</name>
<dbReference type="PROSITE" id="PS51186">
    <property type="entry name" value="GNAT"/>
    <property type="match status" value="1"/>
</dbReference>
<dbReference type="RefSeq" id="WP_189411166.1">
    <property type="nucleotide sequence ID" value="NZ_BMYJ01000004.1"/>
</dbReference>
<feature type="domain" description="N-acetyltransferase" evidence="1">
    <location>
        <begin position="1"/>
        <end position="192"/>
    </location>
</feature>
<dbReference type="EMBL" id="BMYJ01000004">
    <property type="protein sequence ID" value="GHC54379.1"/>
    <property type="molecule type" value="Genomic_DNA"/>
</dbReference>
<sequence length="192" mass="21380">MIIRALRGEALGAALGDVAALRIRVFRDWPYLYDGDLEYERQYLTAYAAPGALVVGAFDGPRLVGAATAARMEDHASDFGAPFRAAGIDLGQVYYAAESVLLPEYRGRGIGHRFFDLREEEARLQGRKAMAFCAVIRPAEHPARPADYRPLDGFWQARGYAPVPGLVAEFGWKDLGEAGETRKRLQFWMRDL</sequence>
<gene>
    <name evidence="2" type="ORF">GCM10007315_16600</name>
</gene>
<proteinExistence type="predicted"/>
<dbReference type="Gene3D" id="3.40.630.30">
    <property type="match status" value="1"/>
</dbReference>
<dbReference type="InterPro" id="IPR016181">
    <property type="entry name" value="Acyl_CoA_acyltransferase"/>
</dbReference>
<dbReference type="Proteomes" id="UP000638981">
    <property type="component" value="Unassembled WGS sequence"/>
</dbReference>